<dbReference type="SMART" id="SM00516">
    <property type="entry name" value="SEC14"/>
    <property type="match status" value="1"/>
</dbReference>
<name>A0A6I9Q906_ELAGV</name>
<protein>
    <submittedName>
        <fullName evidence="3 4">SEC14 Cytosolic factor isoform X1</fullName>
    </submittedName>
</protein>
<dbReference type="RefSeq" id="XP_029116775.1">
    <property type="nucleotide sequence ID" value="XM_029260942.1"/>
</dbReference>
<dbReference type="RefSeq" id="XP_010904845.1">
    <property type="nucleotide sequence ID" value="XM_010906543.3"/>
</dbReference>
<proteinExistence type="predicted"/>
<reference evidence="4" key="1">
    <citation type="submission" date="2022-04" db="UniProtKB">
        <authorList>
            <consortium name="RefSeq"/>
        </authorList>
    </citation>
    <scope>IDENTIFICATION</scope>
</reference>
<dbReference type="PANTHER" id="PTHR46277">
    <property type="entry name" value="OS03G0850700 PROTEIN"/>
    <property type="match status" value="1"/>
</dbReference>
<keyword evidence="2" id="KW-1185">Reference proteome</keyword>
<dbReference type="SUPFAM" id="SSF46938">
    <property type="entry name" value="CRAL/TRIO N-terminal domain"/>
    <property type="match status" value="1"/>
</dbReference>
<dbReference type="RefSeq" id="XP_029116774.1">
    <property type="nucleotide sequence ID" value="XM_029260941.1"/>
</dbReference>
<dbReference type="PANTHER" id="PTHR46277:SF7">
    <property type="entry name" value="CRAL-TRIO DOMAIN-CONTAINING PROTEIN"/>
    <property type="match status" value="1"/>
</dbReference>
<evidence type="ECO:0000313" key="4">
    <source>
        <dbReference type="RefSeq" id="XP_010904847.1"/>
    </source>
</evidence>
<evidence type="ECO:0000313" key="3">
    <source>
        <dbReference type="RefSeq" id="XP_010904845.1"/>
    </source>
</evidence>
<feature type="domain" description="CRAL-TRIO" evidence="1">
    <location>
        <begin position="72"/>
        <end position="236"/>
    </location>
</feature>
<dbReference type="AlphaFoldDB" id="A0A6I9Q906"/>
<dbReference type="SUPFAM" id="SSF52087">
    <property type="entry name" value="CRAL/TRIO domain"/>
    <property type="match status" value="1"/>
</dbReference>
<evidence type="ECO:0000259" key="1">
    <source>
        <dbReference type="PROSITE" id="PS50191"/>
    </source>
</evidence>
<organism evidence="4">
    <name type="scientific">Elaeis guineensis var. tenera</name>
    <name type="common">Oil palm</name>
    <dbReference type="NCBI Taxonomy" id="51953"/>
    <lineage>
        <taxon>Eukaryota</taxon>
        <taxon>Viridiplantae</taxon>
        <taxon>Streptophyta</taxon>
        <taxon>Embryophyta</taxon>
        <taxon>Tracheophyta</taxon>
        <taxon>Spermatophyta</taxon>
        <taxon>Magnoliopsida</taxon>
        <taxon>Liliopsida</taxon>
        <taxon>Arecaceae</taxon>
        <taxon>Arecoideae</taxon>
        <taxon>Cocoseae</taxon>
        <taxon>Elaeidinae</taxon>
        <taxon>Elaeis</taxon>
    </lineage>
</organism>
<dbReference type="GeneID" id="105032176"/>
<dbReference type="Gene3D" id="3.40.525.10">
    <property type="entry name" value="CRAL-TRIO lipid binding domain"/>
    <property type="match status" value="1"/>
</dbReference>
<dbReference type="InterPro" id="IPR001251">
    <property type="entry name" value="CRAL-TRIO_dom"/>
</dbReference>
<dbReference type="CDD" id="cd00170">
    <property type="entry name" value="SEC14"/>
    <property type="match status" value="1"/>
</dbReference>
<dbReference type="KEGG" id="egu:105032176"/>
<dbReference type="RefSeq" id="XP_010904847.1">
    <property type="nucleotide sequence ID" value="XM_010906545.3"/>
</dbReference>
<gene>
    <name evidence="3 4 5 6" type="primary">LOC105032176</name>
</gene>
<evidence type="ECO:0000313" key="5">
    <source>
        <dbReference type="RefSeq" id="XP_029116774.1"/>
    </source>
</evidence>
<dbReference type="Pfam" id="PF00650">
    <property type="entry name" value="CRAL_TRIO"/>
    <property type="match status" value="1"/>
</dbReference>
<evidence type="ECO:0000313" key="2">
    <source>
        <dbReference type="Proteomes" id="UP000504607"/>
    </source>
</evidence>
<accession>A0A6I9Q906</accession>
<dbReference type="InterPro" id="IPR036865">
    <property type="entry name" value="CRAL-TRIO_dom_sf"/>
</dbReference>
<dbReference type="Proteomes" id="UP000504607">
    <property type="component" value="Unplaced"/>
</dbReference>
<dbReference type="InterPro" id="IPR036273">
    <property type="entry name" value="CRAL/TRIO_N_dom_sf"/>
</dbReference>
<sequence>MSVPQMDKAQEVALTRMKASVQKLGGSAERSGDPTLMRFLIARSMDPQKAAKMFVQWQKWRAAFVPNGFIPESQIPDELEARKTYLQGLSKDGYPVLIFKGSRHFACKDHLQCKRFVVYMLDKAIASSFKGCEIGNEKLIVIIDLQHLTYKNFDARGLVNAIQILQAYYPERVAKLFFLHMPRFFSSVLKMITRYLEKGIREKIVIVKNEEKREFVEEIGEEALPKDEGGRAQLVAIQDVIVPPWNG</sequence>
<evidence type="ECO:0000313" key="6">
    <source>
        <dbReference type="RefSeq" id="XP_029116775.1"/>
    </source>
</evidence>
<dbReference type="OrthoDB" id="1434354at2759"/>
<dbReference type="PROSITE" id="PS50191">
    <property type="entry name" value="CRAL_TRIO"/>
    <property type="match status" value="1"/>
</dbReference>